<gene>
    <name evidence="5" type="primary">ylaH</name>
    <name evidence="3" type="ORF">B4122_3479</name>
    <name evidence="4" type="ORF">J5227_17250</name>
    <name evidence="5" type="ORF">P5633_16250</name>
    <name evidence="6" type="ORF">QL281_20575</name>
    <name evidence="2" type="ORF">SC09_Contig19orf00978</name>
</gene>
<evidence type="ECO:0000313" key="6">
    <source>
        <dbReference type="EMBL" id="WHM21140.1"/>
    </source>
</evidence>
<reference evidence="4" key="3">
    <citation type="submission" date="2021-03" db="EMBL/GenBank/DDBJ databases">
        <title>Isolation of Bacillus subtilis from fermented food sample.</title>
        <authorList>
            <person name="Lakshmanan V."/>
            <person name="Athira K."/>
            <person name="Rajagopal K."/>
        </authorList>
    </citation>
    <scope>NUCLEOTIDE SEQUENCE</scope>
    <source>
        <strain evidence="4">S1</strain>
    </source>
</reference>
<dbReference type="Proteomes" id="UP000032247">
    <property type="component" value="Unassembled WGS sequence"/>
</dbReference>
<sequence>MNDVSERLSFFAALYQVDRQPAAGMWLLYGTIFVLAVIVFKLGFAKRLPVLKSAVVYVFLALGCTVLTFLGVFLPVAEGLVVAALILIIYKIRLYQSKKGQSAKS</sequence>
<keyword evidence="1" id="KW-0812">Transmembrane</keyword>
<evidence type="ECO:0000313" key="8">
    <source>
        <dbReference type="Proteomes" id="UP000076442"/>
    </source>
</evidence>
<feature type="transmembrane region" description="Helical" evidence="1">
    <location>
        <begin position="23"/>
        <end position="42"/>
    </location>
</feature>
<dbReference type="GeneID" id="86874014"/>
<dbReference type="STRING" id="483913.AN935_07720"/>
<evidence type="ECO:0000313" key="7">
    <source>
        <dbReference type="Proteomes" id="UP000032247"/>
    </source>
</evidence>
<dbReference type="SMR" id="A0A063XGB9"/>
<dbReference type="EMBL" id="JXBC01000002">
    <property type="protein sequence ID" value="KIU12483.1"/>
    <property type="molecule type" value="Genomic_DNA"/>
</dbReference>
<dbReference type="Proteomes" id="UP001214898">
    <property type="component" value="Chromosome"/>
</dbReference>
<dbReference type="EMBL" id="LJZV01000018">
    <property type="protein sequence ID" value="KZD90111.1"/>
    <property type="molecule type" value="Genomic_DNA"/>
</dbReference>
<organism evidence="2 7">
    <name type="scientific">Bacillus subtilis</name>
    <dbReference type="NCBI Taxonomy" id="1423"/>
    <lineage>
        <taxon>Bacteria</taxon>
        <taxon>Bacillati</taxon>
        <taxon>Bacillota</taxon>
        <taxon>Bacilli</taxon>
        <taxon>Bacillales</taxon>
        <taxon>Bacillaceae</taxon>
        <taxon>Bacillus</taxon>
    </lineage>
</organism>
<dbReference type="AlphaFoldDB" id="A0A063XGB9"/>
<dbReference type="Proteomes" id="UP000665181">
    <property type="component" value="Unassembled WGS sequence"/>
</dbReference>
<dbReference type="Pfam" id="PF14036">
    <property type="entry name" value="YlaH"/>
    <property type="match status" value="1"/>
</dbReference>
<dbReference type="OMA" id="FNALMIT"/>
<evidence type="ECO:0000313" key="4">
    <source>
        <dbReference type="EMBL" id="MBO3796006.1"/>
    </source>
</evidence>
<dbReference type="PATRIC" id="fig|1423.167.peg.1919"/>
<reference evidence="2 7" key="1">
    <citation type="submission" date="2014-12" db="EMBL/GenBank/DDBJ databases">
        <title>Comparative genome analysis of Bacillus coagulans HM-08, Clostridium butyricum HM-68, Bacillus subtilis HM-66 and Bacillus licheniformis BL-09.</title>
        <authorList>
            <person name="Zhang H."/>
        </authorList>
    </citation>
    <scope>NUCLEOTIDE SEQUENCE [LARGE SCALE GENOMIC DNA]</scope>
    <source>
        <strain evidence="2 7">HM-66</strain>
    </source>
</reference>
<dbReference type="Proteomes" id="UP000076442">
    <property type="component" value="Unassembled WGS sequence"/>
</dbReference>
<evidence type="ECO:0000313" key="2">
    <source>
        <dbReference type="EMBL" id="KIU12483.1"/>
    </source>
</evidence>
<keyword evidence="1" id="KW-0472">Membrane</keyword>
<evidence type="ECO:0000256" key="1">
    <source>
        <dbReference type="SAM" id="Phobius"/>
    </source>
</evidence>
<dbReference type="EMBL" id="JAGFPW010000019">
    <property type="protein sequence ID" value="MBO3796006.1"/>
    <property type="molecule type" value="Genomic_DNA"/>
</dbReference>
<proteinExistence type="predicted"/>
<dbReference type="EMBL" id="CP125292">
    <property type="protein sequence ID" value="WHM21140.1"/>
    <property type="molecule type" value="Genomic_DNA"/>
</dbReference>
<evidence type="ECO:0000313" key="5">
    <source>
        <dbReference type="EMBL" id="WEY83889.1"/>
    </source>
</evidence>
<dbReference type="EMBL" id="CP120576">
    <property type="protein sequence ID" value="WEY83889.1"/>
    <property type="molecule type" value="Genomic_DNA"/>
</dbReference>
<dbReference type="Proteomes" id="UP001229422">
    <property type="component" value="Chromosome"/>
</dbReference>
<dbReference type="InterPro" id="IPR025620">
    <property type="entry name" value="YlaH"/>
</dbReference>
<reference evidence="3 8" key="2">
    <citation type="submission" date="2015-09" db="EMBL/GenBank/DDBJ databases">
        <title>Spore heat resistance.</title>
        <authorList>
            <person name="Boekhorst J."/>
            <person name="Berendsen E.M."/>
            <person name="Wells-Bennik M.H."/>
            <person name="Kuipers O.P."/>
        </authorList>
    </citation>
    <scope>NUCLEOTIDE SEQUENCE [LARGE SCALE GENOMIC DNA]</scope>
    <source>
        <strain evidence="3 8">B4122</strain>
    </source>
</reference>
<accession>A0A063XGB9</accession>
<protein>
    <submittedName>
        <fullName evidence="4">YlaH-like family protein</fullName>
    </submittedName>
</protein>
<keyword evidence="1" id="KW-1133">Transmembrane helix</keyword>
<evidence type="ECO:0000313" key="3">
    <source>
        <dbReference type="EMBL" id="KZD90111.1"/>
    </source>
</evidence>
<feature type="transmembrane region" description="Helical" evidence="1">
    <location>
        <begin position="54"/>
        <end position="73"/>
    </location>
</feature>
<reference evidence="5" key="4">
    <citation type="submission" date="2023-03" db="EMBL/GenBank/DDBJ databases">
        <title>Complete genome sequences of 52 Bacillus and Priestia strains isolated from West-African fermentations and 26 reference strains from the DSMZ collection.</title>
        <authorList>
            <person name="Wiedenbein E.S."/>
            <person name="Canoy T.S."/>
            <person name="Hui Y."/>
            <person name="Parkouda C."/>
            <person name="Dawende C."/>
            <person name="Ametefe E."/>
            <person name="Jespersen L."/>
            <person name="Nielsen D.S."/>
        </authorList>
    </citation>
    <scope>NUCLEOTIDE SEQUENCE</scope>
    <source>
        <strain evidence="5">PRO56</strain>
    </source>
</reference>
<name>A0A063XGB9_BACIU</name>
<dbReference type="RefSeq" id="WP_003232274.1">
    <property type="nucleotide sequence ID" value="NZ_AP024621.1"/>
</dbReference>
<reference evidence="6" key="5">
    <citation type="submission" date="2023-05" db="EMBL/GenBank/DDBJ databases">
        <title>Complete genome sequence of Bacillus subtilis SRCM117797 isolated from Soybean paste.</title>
        <authorList>
            <person name="Abraha H.B."/>
            <person name="Kim K.-P."/>
            <person name="Ryu M.-S."/>
            <person name="Jeong D.-Y."/>
        </authorList>
    </citation>
    <scope>NUCLEOTIDE SEQUENCE</scope>
    <source>
        <strain evidence="6">SRCM117797</strain>
    </source>
</reference>